<dbReference type="AlphaFoldDB" id="A0AAV0VMZ2"/>
<sequence>MPTLRTSALALVCSAAEYASPVWLNSSHCRKIDVQLNHSMRIISGTVKSTPTEWLPVLCNILPPHIRRKKAACREWSKYLSNTSLPLHQDTLNQNLRLKYKKPTYLT</sequence>
<proteinExistence type="predicted"/>
<name>A0AAV0VMZ2_9HEMI</name>
<comment type="caution">
    <text evidence="1">The sequence shown here is derived from an EMBL/GenBank/DDBJ whole genome shotgun (WGS) entry which is preliminary data.</text>
</comment>
<keyword evidence="2" id="KW-1185">Reference proteome</keyword>
<evidence type="ECO:0000313" key="2">
    <source>
        <dbReference type="Proteomes" id="UP001160148"/>
    </source>
</evidence>
<protein>
    <recommendedName>
        <fullName evidence="3">Secreted protein</fullName>
    </recommendedName>
</protein>
<organism evidence="1 2">
    <name type="scientific">Macrosiphum euphorbiae</name>
    <name type="common">potato aphid</name>
    <dbReference type="NCBI Taxonomy" id="13131"/>
    <lineage>
        <taxon>Eukaryota</taxon>
        <taxon>Metazoa</taxon>
        <taxon>Ecdysozoa</taxon>
        <taxon>Arthropoda</taxon>
        <taxon>Hexapoda</taxon>
        <taxon>Insecta</taxon>
        <taxon>Pterygota</taxon>
        <taxon>Neoptera</taxon>
        <taxon>Paraneoptera</taxon>
        <taxon>Hemiptera</taxon>
        <taxon>Sternorrhyncha</taxon>
        <taxon>Aphidomorpha</taxon>
        <taxon>Aphidoidea</taxon>
        <taxon>Aphididae</taxon>
        <taxon>Macrosiphini</taxon>
        <taxon>Macrosiphum</taxon>
    </lineage>
</organism>
<gene>
    <name evidence="1" type="ORF">MEUPH1_LOCUS2567</name>
</gene>
<evidence type="ECO:0008006" key="3">
    <source>
        <dbReference type="Google" id="ProtNLM"/>
    </source>
</evidence>
<reference evidence="1 2" key="1">
    <citation type="submission" date="2023-01" db="EMBL/GenBank/DDBJ databases">
        <authorList>
            <person name="Whitehead M."/>
        </authorList>
    </citation>
    <scope>NUCLEOTIDE SEQUENCE [LARGE SCALE GENOMIC DNA]</scope>
</reference>
<dbReference type="EMBL" id="CARXXK010000001">
    <property type="protein sequence ID" value="CAI6345569.1"/>
    <property type="molecule type" value="Genomic_DNA"/>
</dbReference>
<accession>A0AAV0VMZ2</accession>
<evidence type="ECO:0000313" key="1">
    <source>
        <dbReference type="EMBL" id="CAI6345569.1"/>
    </source>
</evidence>
<dbReference type="Proteomes" id="UP001160148">
    <property type="component" value="Unassembled WGS sequence"/>
</dbReference>